<dbReference type="Gene3D" id="1.20.1270.60">
    <property type="entry name" value="Arfaptin homology (AH) domain/BAR domain"/>
    <property type="match status" value="1"/>
</dbReference>
<evidence type="ECO:0000256" key="4">
    <source>
        <dbReference type="ARBA" id="ARBA00022553"/>
    </source>
</evidence>
<dbReference type="CDD" id="cd00174">
    <property type="entry name" value="SH3"/>
    <property type="match status" value="1"/>
</dbReference>
<dbReference type="STRING" id="2163413.A0A4P6XLB6"/>
<dbReference type="PANTHER" id="PTHR23065">
    <property type="entry name" value="PROLINE-SERINE-THREONINE PHOSPHATASE INTERACTING PROTEIN 1"/>
    <property type="match status" value="1"/>
</dbReference>
<feature type="domain" description="F-BAR" evidence="11">
    <location>
        <begin position="6"/>
        <end position="260"/>
    </location>
</feature>
<protein>
    <submittedName>
        <fullName evidence="12">SH3 domain-containing protein</fullName>
    </submittedName>
</protein>
<dbReference type="Gene3D" id="2.30.30.40">
    <property type="entry name" value="SH3 Domains"/>
    <property type="match status" value="1"/>
</dbReference>
<dbReference type="PROSITE" id="PS50002">
    <property type="entry name" value="SH3"/>
    <property type="match status" value="1"/>
</dbReference>
<name>A0A4P6XLB6_9ASCO</name>
<evidence type="ECO:0000256" key="9">
    <source>
        <dbReference type="SAM" id="MobiDB-lite"/>
    </source>
</evidence>
<gene>
    <name evidence="12" type="primary">MPUL0C00800</name>
    <name evidence="12" type="ORF">METSCH_C00800</name>
</gene>
<evidence type="ECO:0000256" key="2">
    <source>
        <dbReference type="ARBA" id="ARBA00022443"/>
    </source>
</evidence>
<evidence type="ECO:0000256" key="6">
    <source>
        <dbReference type="PROSITE-ProRule" id="PRU00192"/>
    </source>
</evidence>
<dbReference type="AlphaFoldDB" id="A0A4P6XLB6"/>
<dbReference type="InterPro" id="IPR001452">
    <property type="entry name" value="SH3_domain"/>
</dbReference>
<keyword evidence="3" id="KW-0963">Cytoplasm</keyword>
<dbReference type="EMBL" id="CP034458">
    <property type="protein sequence ID" value="QBM88117.1"/>
    <property type="molecule type" value="Genomic_DNA"/>
</dbReference>
<dbReference type="PANTHER" id="PTHR23065:SF7">
    <property type="entry name" value="NOSTRIN, ISOFORM H"/>
    <property type="match status" value="1"/>
</dbReference>
<keyword evidence="13" id="KW-1185">Reference proteome</keyword>
<evidence type="ECO:0000313" key="13">
    <source>
        <dbReference type="Proteomes" id="UP000292447"/>
    </source>
</evidence>
<dbReference type="InterPro" id="IPR027267">
    <property type="entry name" value="AH/BAR_dom_sf"/>
</dbReference>
<dbReference type="SUPFAM" id="SSF50044">
    <property type="entry name" value="SH3-domain"/>
    <property type="match status" value="1"/>
</dbReference>
<dbReference type="InterPro" id="IPR036028">
    <property type="entry name" value="SH3-like_dom_sf"/>
</dbReference>
<feature type="domain" description="SH3" evidence="10">
    <location>
        <begin position="633"/>
        <end position="699"/>
    </location>
</feature>
<sequence>MTAPEKAFVNLFWGRKDDGFAAVQMRIKASLRTLHELLDFYKQKVEIEKEYNKRLGKLASSVTLGSGEMGSLKLALDKLQIENRNMIQQNQAYIRSVLLENYEKLHQFYQIYHKNATKVESHMQKVLQKKHDYAMYLDNAKEKYRVACGQQKTLTLLCQTTWGKELEKNTAKLHKVQQNLQSHQNNYQQAVRKYAEIHEVWVRDWSISLTNIYQLEIERIQVCKLNCFAFCNHVASLCVEWDLAVDHARLAFAKVGAPRDVHDFVDGYGTGSQIPVPPNYVDFLSGFDDEEPTFTIADFKDPDYSQILSRTFSTHSTIVGVNPENASQRPPHDHANPVTPSKPVNKTLPPIKELLAPNQAREAVVHNSIIPKESNMAEKLLPNTLSVVPNGHLNAHPNLQAIPLNTGAKLGVNLQKQPSHNSNYTSGAEDRHEVFDRMHNSNLSDYSSPTNYLNHTGRSWSSPRKKLAQEVQREINRRLQDLSELYGLPKRVKDERRKSVPLSKDFLIDFIAKALEDLNAGGDGDMNKFRRSVRRESNVQETSDHAPALDFVDDSCETAKRFDSITFRSPGRNLVTAKLPKLPAFVTDEALLNTVVKNPSSNPKRRSLLQSPTKSYTNLQSFVDHVTPVTRNTYVTKAVAKYSYTAREQGELTFKKGWHMFVIHKQEDNWYVCELGENCGENRGLVGLVPYNYVVEGEKVF</sequence>
<dbReference type="PROSITE" id="PS51741">
    <property type="entry name" value="F_BAR"/>
    <property type="match status" value="1"/>
</dbReference>
<evidence type="ECO:0000313" key="12">
    <source>
        <dbReference type="EMBL" id="QBM88117.1"/>
    </source>
</evidence>
<evidence type="ECO:0000256" key="1">
    <source>
        <dbReference type="ARBA" id="ARBA00004245"/>
    </source>
</evidence>
<dbReference type="SUPFAM" id="SSF103657">
    <property type="entry name" value="BAR/IMD domain-like"/>
    <property type="match status" value="1"/>
</dbReference>
<keyword evidence="4" id="KW-0597">Phosphoprotein</keyword>
<accession>A0A4P6XLB6</accession>
<evidence type="ECO:0000259" key="10">
    <source>
        <dbReference type="PROSITE" id="PS50002"/>
    </source>
</evidence>
<keyword evidence="7 8" id="KW-0175">Coiled coil</keyword>
<dbReference type="Pfam" id="PF00018">
    <property type="entry name" value="SH3_1"/>
    <property type="match status" value="1"/>
</dbReference>
<dbReference type="Proteomes" id="UP000292447">
    <property type="component" value="Chromosome III"/>
</dbReference>
<dbReference type="GO" id="GO:0009898">
    <property type="term" value="C:cytoplasmic side of plasma membrane"/>
    <property type="evidence" value="ECO:0007669"/>
    <property type="project" value="TreeGrafter"/>
</dbReference>
<reference evidence="13" key="1">
    <citation type="submission" date="2019-03" db="EMBL/GenBank/DDBJ databases">
        <title>Snf2 controls pulcherriminic acid biosynthesis and connects pigmentation and antifungal activity of the yeast Metschnikowia pulcherrima.</title>
        <authorList>
            <person name="Gore-Lloyd D."/>
            <person name="Sumann I."/>
            <person name="Brachmann A.O."/>
            <person name="Schneeberger K."/>
            <person name="Ortiz-Merino R.A."/>
            <person name="Moreno-Beltran M."/>
            <person name="Schlaefli M."/>
            <person name="Kirner P."/>
            <person name="Santos Kron A."/>
            <person name="Wolfe K.H."/>
            <person name="Piel J."/>
            <person name="Ahrens C.H."/>
            <person name="Henk D."/>
            <person name="Freimoser F.M."/>
        </authorList>
    </citation>
    <scope>NUCLEOTIDE SEQUENCE [LARGE SCALE GENOMIC DNA]</scope>
    <source>
        <strain evidence="13">APC 1.2</strain>
    </source>
</reference>
<dbReference type="GO" id="GO:0005543">
    <property type="term" value="F:phospholipid binding"/>
    <property type="evidence" value="ECO:0007669"/>
    <property type="project" value="TreeGrafter"/>
</dbReference>
<evidence type="ECO:0000256" key="3">
    <source>
        <dbReference type="ARBA" id="ARBA00022490"/>
    </source>
</evidence>
<comment type="subcellular location">
    <subcellularLocation>
        <location evidence="1">Cytoplasm</location>
        <location evidence="1">Cytoskeleton</location>
    </subcellularLocation>
</comment>
<feature type="region of interest" description="Disordered" evidence="9">
    <location>
        <begin position="446"/>
        <end position="465"/>
    </location>
</feature>
<feature type="compositionally biased region" description="Polar residues" evidence="9">
    <location>
        <begin position="446"/>
        <end position="462"/>
    </location>
</feature>
<feature type="coiled-coil region" evidence="8">
    <location>
        <begin position="166"/>
        <end position="193"/>
    </location>
</feature>
<evidence type="ECO:0000256" key="7">
    <source>
        <dbReference type="PROSITE-ProRule" id="PRU01077"/>
    </source>
</evidence>
<dbReference type="SMART" id="SM00055">
    <property type="entry name" value="FCH"/>
    <property type="match status" value="1"/>
</dbReference>
<dbReference type="GO" id="GO:0030036">
    <property type="term" value="P:actin cytoskeleton organization"/>
    <property type="evidence" value="ECO:0007669"/>
    <property type="project" value="UniProtKB-ARBA"/>
</dbReference>
<dbReference type="Pfam" id="PF00611">
    <property type="entry name" value="FCH"/>
    <property type="match status" value="1"/>
</dbReference>
<feature type="region of interest" description="Disordered" evidence="9">
    <location>
        <begin position="323"/>
        <end position="345"/>
    </location>
</feature>
<dbReference type="SMART" id="SM00326">
    <property type="entry name" value="SH3"/>
    <property type="match status" value="1"/>
</dbReference>
<keyword evidence="5" id="KW-0206">Cytoskeleton</keyword>
<keyword evidence="2 6" id="KW-0728">SH3 domain</keyword>
<evidence type="ECO:0000256" key="5">
    <source>
        <dbReference type="ARBA" id="ARBA00023212"/>
    </source>
</evidence>
<feature type="coiled-coil region" evidence="8">
    <location>
        <begin position="69"/>
        <end position="96"/>
    </location>
</feature>
<dbReference type="InterPro" id="IPR031160">
    <property type="entry name" value="F_BAR_dom"/>
</dbReference>
<dbReference type="InterPro" id="IPR001060">
    <property type="entry name" value="FCH_dom"/>
</dbReference>
<organism evidence="12 13">
    <name type="scientific">Metschnikowia aff. pulcherrima</name>
    <dbReference type="NCBI Taxonomy" id="2163413"/>
    <lineage>
        <taxon>Eukaryota</taxon>
        <taxon>Fungi</taxon>
        <taxon>Dikarya</taxon>
        <taxon>Ascomycota</taxon>
        <taxon>Saccharomycotina</taxon>
        <taxon>Pichiomycetes</taxon>
        <taxon>Metschnikowiaceae</taxon>
        <taxon>Metschnikowia</taxon>
    </lineage>
</organism>
<proteinExistence type="predicted"/>
<evidence type="ECO:0000256" key="8">
    <source>
        <dbReference type="SAM" id="Coils"/>
    </source>
</evidence>
<evidence type="ECO:0000259" key="11">
    <source>
        <dbReference type="PROSITE" id="PS51741"/>
    </source>
</evidence>
<dbReference type="GO" id="GO:0120104">
    <property type="term" value="C:mitotic actomyosin contractile ring, proximal layer"/>
    <property type="evidence" value="ECO:0007669"/>
    <property type="project" value="TreeGrafter"/>
</dbReference>